<evidence type="ECO:0000313" key="8">
    <source>
        <dbReference type="Proteomes" id="UP001243009"/>
    </source>
</evidence>
<feature type="domain" description="Histidine kinase" evidence="5">
    <location>
        <begin position="362"/>
        <end position="585"/>
    </location>
</feature>
<feature type="domain" description="Response regulatory" evidence="6">
    <location>
        <begin position="607"/>
        <end position="724"/>
    </location>
</feature>
<evidence type="ECO:0000256" key="1">
    <source>
        <dbReference type="ARBA" id="ARBA00000085"/>
    </source>
</evidence>
<dbReference type="RefSeq" id="WP_305109105.1">
    <property type="nucleotide sequence ID" value="NZ_JAUTWS010000200.1"/>
</dbReference>
<dbReference type="PANTHER" id="PTHR43065">
    <property type="entry name" value="SENSOR HISTIDINE KINASE"/>
    <property type="match status" value="1"/>
</dbReference>
<organism evidence="7 8">
    <name type="scientific">Paracraurococcus lichenis</name>
    <dbReference type="NCBI Taxonomy" id="3064888"/>
    <lineage>
        <taxon>Bacteria</taxon>
        <taxon>Pseudomonadati</taxon>
        <taxon>Pseudomonadota</taxon>
        <taxon>Alphaproteobacteria</taxon>
        <taxon>Acetobacterales</taxon>
        <taxon>Roseomonadaceae</taxon>
        <taxon>Paracraurococcus</taxon>
    </lineage>
</organism>
<dbReference type="InterPro" id="IPR003594">
    <property type="entry name" value="HATPase_dom"/>
</dbReference>
<dbReference type="SUPFAM" id="SSF47384">
    <property type="entry name" value="Homodimeric domain of signal transducing histidine kinase"/>
    <property type="match status" value="1"/>
</dbReference>
<evidence type="ECO:0000259" key="6">
    <source>
        <dbReference type="PROSITE" id="PS50110"/>
    </source>
</evidence>
<evidence type="ECO:0000256" key="4">
    <source>
        <dbReference type="PROSITE-ProRule" id="PRU00169"/>
    </source>
</evidence>
<dbReference type="PRINTS" id="PR00344">
    <property type="entry name" value="BCTRLSENSOR"/>
</dbReference>
<evidence type="ECO:0000256" key="2">
    <source>
        <dbReference type="ARBA" id="ARBA00012438"/>
    </source>
</evidence>
<dbReference type="Pfam" id="PF02518">
    <property type="entry name" value="HATPase_c"/>
    <property type="match status" value="1"/>
</dbReference>
<dbReference type="CDD" id="cd16919">
    <property type="entry name" value="HATPase_CckA-like"/>
    <property type="match status" value="1"/>
</dbReference>
<dbReference type="SUPFAM" id="SSF52172">
    <property type="entry name" value="CheY-like"/>
    <property type="match status" value="1"/>
</dbReference>
<evidence type="ECO:0000259" key="5">
    <source>
        <dbReference type="PROSITE" id="PS50109"/>
    </source>
</evidence>
<keyword evidence="3 4" id="KW-0597">Phosphoprotein</keyword>
<gene>
    <name evidence="7" type="ORF">Q7A36_38620</name>
</gene>
<keyword evidence="8" id="KW-1185">Reference proteome</keyword>
<dbReference type="InterPro" id="IPR005467">
    <property type="entry name" value="His_kinase_dom"/>
</dbReference>
<dbReference type="Gene3D" id="3.40.50.2300">
    <property type="match status" value="1"/>
</dbReference>
<dbReference type="InterPro" id="IPR011006">
    <property type="entry name" value="CheY-like_superfamily"/>
</dbReference>
<feature type="modified residue" description="4-aspartylphosphate" evidence="4">
    <location>
        <position position="658"/>
    </location>
</feature>
<dbReference type="Pfam" id="PF00072">
    <property type="entry name" value="Response_reg"/>
    <property type="match status" value="1"/>
</dbReference>
<dbReference type="InterPro" id="IPR036890">
    <property type="entry name" value="HATPase_C_sf"/>
</dbReference>
<dbReference type="InterPro" id="IPR036097">
    <property type="entry name" value="HisK_dim/P_sf"/>
</dbReference>
<dbReference type="InterPro" id="IPR004358">
    <property type="entry name" value="Sig_transdc_His_kin-like_C"/>
</dbReference>
<dbReference type="Pfam" id="PF12860">
    <property type="entry name" value="PAS_7"/>
    <property type="match status" value="1"/>
</dbReference>
<dbReference type="EC" id="2.7.13.3" evidence="2"/>
<dbReference type="PROSITE" id="PS50109">
    <property type="entry name" value="HIS_KIN"/>
    <property type="match status" value="1"/>
</dbReference>
<proteinExistence type="predicted"/>
<dbReference type="Pfam" id="PF05227">
    <property type="entry name" value="CHASE3"/>
    <property type="match status" value="1"/>
</dbReference>
<dbReference type="SUPFAM" id="SSF55874">
    <property type="entry name" value="ATPase domain of HSP90 chaperone/DNA topoisomerase II/histidine kinase"/>
    <property type="match status" value="1"/>
</dbReference>
<evidence type="ECO:0000313" key="7">
    <source>
        <dbReference type="EMBL" id="MDO9714270.1"/>
    </source>
</evidence>
<name>A0ABT9EEH2_9PROT</name>
<dbReference type="SMART" id="SM00387">
    <property type="entry name" value="HATPase_c"/>
    <property type="match status" value="1"/>
</dbReference>
<evidence type="ECO:0000256" key="3">
    <source>
        <dbReference type="ARBA" id="ARBA00022553"/>
    </source>
</evidence>
<dbReference type="InterPro" id="IPR001789">
    <property type="entry name" value="Sig_transdc_resp-reg_receiver"/>
</dbReference>
<dbReference type="PANTHER" id="PTHR43065:SF49">
    <property type="entry name" value="HISTIDINE KINASE"/>
    <property type="match status" value="1"/>
</dbReference>
<dbReference type="CDD" id="cd00082">
    <property type="entry name" value="HisKA"/>
    <property type="match status" value="1"/>
</dbReference>
<dbReference type="EMBL" id="JAUTWS010000200">
    <property type="protein sequence ID" value="MDO9714270.1"/>
    <property type="molecule type" value="Genomic_DNA"/>
</dbReference>
<dbReference type="Gene3D" id="3.30.565.10">
    <property type="entry name" value="Histidine kinase-like ATPase, C-terminal domain"/>
    <property type="match status" value="1"/>
</dbReference>
<sequence length="748" mass="81379">MPVAATRRANRSAMMAVGLLLAVVGFLLWTQFVTARQAREWVSHTYEVLAVAKDLKIAVRDAETGQRGFLLTGRENYLQPYRDALDRITLVQGDLRRLTLGSPAQQDRLRSLASTIQHKLEELAQTIQIRRDVGPEAALRIVDTDVGRNLTVGIEAALDDVVAEEDRLLEARTTAANRAGTRTRWMTFGAFSLALCLLAFSARLLAAARDKLSRSEVEQRMLAVQLRASLDCISQGMGVFGTDHRLLRWNECFPTLLALPEAMMRQGVTYREIATWTAEVGGGGLVLETEDQIRHGRGGRATGEPVVYERTRDSDGRSLEFRRTVMPGGYVVMVTDITERVRAETSAREAQRMQAMGQLTGGIAHDFNNLLAVVLGSLELAKRCIEADSPILPRIERAIWGAKRGASLTQQLLAFARRQPLAPAPIDLSATLLGMSDLLQRTLGKHIEVQVVDAAGLWPAMVDATQVESALLNLTLNARDAMPDGGRLTIEVANKVLDTDYARQHTEVSPGDYVMLAVSDTGIGMSPEVLARVFEPFFTTKDVGKGTGLGLPMVFGFAKQSGGHVKIYSEPGEGTTVRLYLPRAFGVTSSALPRPGTPVELPRGSATVLVVEDEPSVRDITAAILRDLGYCVLEAGSGPEALRVFGESGAKLDLLLADVVLPGGMKGHEVARRVTEVRPTVRTLFMSGYTENAIVHHGRLDDGVHLIGKPFSREALACKVAEVLQLSVPAAADGKVVDFTPRQRLPLH</sequence>
<dbReference type="InterPro" id="IPR003661">
    <property type="entry name" value="HisK_dim/P_dom"/>
</dbReference>
<dbReference type="CDD" id="cd19410">
    <property type="entry name" value="HK9-like_sensor"/>
    <property type="match status" value="1"/>
</dbReference>
<dbReference type="SMART" id="SM00448">
    <property type="entry name" value="REC"/>
    <property type="match status" value="1"/>
</dbReference>
<dbReference type="InterPro" id="IPR007891">
    <property type="entry name" value="CHASE3"/>
</dbReference>
<dbReference type="PROSITE" id="PS50110">
    <property type="entry name" value="RESPONSE_REGULATORY"/>
    <property type="match status" value="1"/>
</dbReference>
<dbReference type="Proteomes" id="UP001243009">
    <property type="component" value="Unassembled WGS sequence"/>
</dbReference>
<dbReference type="Gene3D" id="1.10.287.130">
    <property type="match status" value="1"/>
</dbReference>
<dbReference type="SMART" id="SM00388">
    <property type="entry name" value="HisKA"/>
    <property type="match status" value="1"/>
</dbReference>
<protein>
    <recommendedName>
        <fullName evidence="2">histidine kinase</fullName>
        <ecNumber evidence="2">2.7.13.3</ecNumber>
    </recommendedName>
</protein>
<dbReference type="Gene3D" id="3.30.450.20">
    <property type="entry name" value="PAS domain"/>
    <property type="match status" value="1"/>
</dbReference>
<comment type="caution">
    <text evidence="7">The sequence shown here is derived from an EMBL/GenBank/DDBJ whole genome shotgun (WGS) entry which is preliminary data.</text>
</comment>
<reference evidence="7 8" key="1">
    <citation type="submission" date="2023-08" db="EMBL/GenBank/DDBJ databases">
        <title>The draft genome sequence of Paracraurococcus sp. LOR1-02.</title>
        <authorList>
            <person name="Kingkaew E."/>
            <person name="Tanasupawat S."/>
        </authorList>
    </citation>
    <scope>NUCLEOTIDE SEQUENCE [LARGE SCALE GENOMIC DNA]</scope>
    <source>
        <strain evidence="7 8">LOR1-02</strain>
    </source>
</reference>
<accession>A0ABT9EEH2</accession>
<comment type="catalytic activity">
    <reaction evidence="1">
        <text>ATP + protein L-histidine = ADP + protein N-phospho-L-histidine.</text>
        <dbReference type="EC" id="2.7.13.3"/>
    </reaction>
</comment>